<keyword evidence="12" id="KW-0030">Aminoacyl-tRNA synthetase</keyword>
<dbReference type="PANTHER" id="PTHR10947:SF0">
    <property type="entry name" value="PHENYLALANINE--TRNA LIGASE BETA SUBUNIT"/>
    <property type="match status" value="1"/>
</dbReference>
<evidence type="ECO:0000256" key="4">
    <source>
        <dbReference type="ARBA" id="ARBA00012814"/>
    </source>
</evidence>
<keyword evidence="9" id="KW-0067">ATP-binding</keyword>
<reference evidence="14" key="1">
    <citation type="journal article" date="2020" name="mSystems">
        <title>Genome- and Community-Level Interaction Insights into Carbon Utilization and Element Cycling Functions of Hydrothermarchaeota in Hydrothermal Sediment.</title>
        <authorList>
            <person name="Zhou Z."/>
            <person name="Liu Y."/>
            <person name="Xu W."/>
            <person name="Pan J."/>
            <person name="Luo Z.H."/>
            <person name="Li M."/>
        </authorList>
    </citation>
    <scope>NUCLEOTIDE SEQUENCE [LARGE SCALE GENOMIC DNA]</scope>
    <source>
        <strain evidence="14">SpSt-125</strain>
    </source>
</reference>
<dbReference type="GO" id="GO:0005524">
    <property type="term" value="F:ATP binding"/>
    <property type="evidence" value="ECO:0007669"/>
    <property type="project" value="UniProtKB-KW"/>
</dbReference>
<sequence length="553" mass="62367">MPIVRTKLDTLMRLTNVSDVETLKNALFNLKCESEVGEDGTIAVEVQSDRIDMFSVEGIASAIKLYLGLEKPVFIQLKDLYFKVFVKPPTKRPYIAVAAVTNVNLDDEKLKLLIEFQERLHVTFGRNRRKVAIGLHDLDKLPSPTLEYKDINIDETYMIPLHDFREMSIRKVIEMTEQGMLYGSLALNENMHPAILSKGKVISLPPVINSDITRLTENTRNILIDVTGTDVNAVHAVLNSIVHALSFYGGDVLGAEIIYPNISEVTPDLRPRVVRVDLKFVSEWLGIGRGQLLQIEPALNKMGYRVVTMTEKYMEVEVPYYRNDILHQVDVIEDMAIGIGYDNIGFEEVEPRLRIAKGLDLKSVVSIIRETLVGLGYTELNTLTLIPSQIVEELGFRDTAIIVNAPSNEINAIRSNLFQSVIATLRSSQYIPQPVKVFEIGEVVLNCPSCYNKWKNELRVCWAIMDSETRFEDVHATLYSVLRELGLEGVFKLHPCKAEMFSKERCADIYLGNRVAGVMGEVHPEKLVKLGILYPVTLAELSINILYSLLTNK</sequence>
<evidence type="ECO:0000256" key="12">
    <source>
        <dbReference type="ARBA" id="ARBA00023146"/>
    </source>
</evidence>
<evidence type="ECO:0000256" key="9">
    <source>
        <dbReference type="ARBA" id="ARBA00022840"/>
    </source>
</evidence>
<dbReference type="GO" id="GO:0009328">
    <property type="term" value="C:phenylalanine-tRNA ligase complex"/>
    <property type="evidence" value="ECO:0007669"/>
    <property type="project" value="TreeGrafter"/>
</dbReference>
<evidence type="ECO:0000256" key="5">
    <source>
        <dbReference type="ARBA" id="ARBA00022490"/>
    </source>
</evidence>
<evidence type="ECO:0000256" key="2">
    <source>
        <dbReference type="ARBA" id="ARBA00004496"/>
    </source>
</evidence>
<keyword evidence="10" id="KW-0460">Magnesium</keyword>
<evidence type="ECO:0000256" key="1">
    <source>
        <dbReference type="ARBA" id="ARBA00001946"/>
    </source>
</evidence>
<evidence type="ECO:0000256" key="3">
    <source>
        <dbReference type="ARBA" id="ARBA00007438"/>
    </source>
</evidence>
<evidence type="ECO:0000256" key="10">
    <source>
        <dbReference type="ARBA" id="ARBA00022842"/>
    </source>
</evidence>
<evidence type="ECO:0000256" key="6">
    <source>
        <dbReference type="ARBA" id="ARBA00022598"/>
    </source>
</evidence>
<dbReference type="EMBL" id="DSEU01000070">
    <property type="protein sequence ID" value="HEM67934.1"/>
    <property type="molecule type" value="Genomic_DNA"/>
</dbReference>
<name>A0A7J2U560_9CREN</name>
<dbReference type="InterPro" id="IPR045060">
    <property type="entry name" value="Phe-tRNA-ligase_IIc_bsu"/>
</dbReference>
<protein>
    <recommendedName>
        <fullName evidence="4">phenylalanine--tRNA ligase</fullName>
        <ecNumber evidence="4">6.1.1.20</ecNumber>
    </recommendedName>
</protein>
<gene>
    <name evidence="14" type="ORF">ENO26_10295</name>
</gene>
<keyword evidence="11" id="KW-0648">Protein biosynthesis</keyword>
<dbReference type="GO" id="GO:0000287">
    <property type="term" value="F:magnesium ion binding"/>
    <property type="evidence" value="ECO:0007669"/>
    <property type="project" value="InterPro"/>
</dbReference>
<comment type="cofactor">
    <cofactor evidence="1">
        <name>Mg(2+)</name>
        <dbReference type="ChEBI" id="CHEBI:18420"/>
    </cofactor>
</comment>
<dbReference type="SMART" id="SM00874">
    <property type="entry name" value="B5"/>
    <property type="match status" value="1"/>
</dbReference>
<evidence type="ECO:0000259" key="13">
    <source>
        <dbReference type="PROSITE" id="PS51483"/>
    </source>
</evidence>
<accession>A0A7J2U560</accession>
<proteinExistence type="inferred from homology"/>
<feature type="domain" description="B5" evidence="13">
    <location>
        <begin position="269"/>
        <end position="346"/>
    </location>
</feature>
<dbReference type="InterPro" id="IPR005146">
    <property type="entry name" value="B3/B4_tRNA-bd"/>
</dbReference>
<dbReference type="Gene3D" id="3.30.56.10">
    <property type="match status" value="2"/>
</dbReference>
<keyword evidence="6 14" id="KW-0436">Ligase</keyword>
<evidence type="ECO:0000256" key="8">
    <source>
        <dbReference type="ARBA" id="ARBA00022741"/>
    </source>
</evidence>
<dbReference type="GO" id="GO:0006432">
    <property type="term" value="P:phenylalanyl-tRNA aminoacylation"/>
    <property type="evidence" value="ECO:0007669"/>
    <property type="project" value="InterPro"/>
</dbReference>
<keyword evidence="7" id="KW-0479">Metal-binding</keyword>
<evidence type="ECO:0000256" key="11">
    <source>
        <dbReference type="ARBA" id="ARBA00022917"/>
    </source>
</evidence>
<evidence type="ECO:0000313" key="14">
    <source>
        <dbReference type="EMBL" id="HEM67934.1"/>
    </source>
</evidence>
<dbReference type="InterPro" id="IPR005147">
    <property type="entry name" value="tRNA_synthase_B5-dom"/>
</dbReference>
<dbReference type="PANTHER" id="PTHR10947">
    <property type="entry name" value="PHENYLALANYL-TRNA SYNTHETASE BETA CHAIN AND LEUCINE-RICH REPEAT-CONTAINING PROTEIN 47"/>
    <property type="match status" value="1"/>
</dbReference>
<organism evidence="14">
    <name type="scientific">Ignisphaera aggregans</name>
    <dbReference type="NCBI Taxonomy" id="334771"/>
    <lineage>
        <taxon>Archaea</taxon>
        <taxon>Thermoproteota</taxon>
        <taxon>Thermoprotei</taxon>
        <taxon>Desulfurococcales</taxon>
        <taxon>Desulfurococcaceae</taxon>
        <taxon>Ignisphaera</taxon>
    </lineage>
</organism>
<dbReference type="InterPro" id="IPR045864">
    <property type="entry name" value="aa-tRNA-synth_II/BPL/LPL"/>
</dbReference>
<dbReference type="EC" id="6.1.1.20" evidence="4"/>
<dbReference type="Pfam" id="PF17759">
    <property type="entry name" value="tRNA_synthFbeta"/>
    <property type="match status" value="1"/>
</dbReference>
<dbReference type="SUPFAM" id="SSF46955">
    <property type="entry name" value="Putative DNA-binding domain"/>
    <property type="match status" value="2"/>
</dbReference>
<keyword evidence="5" id="KW-0963">Cytoplasm</keyword>
<keyword evidence="8" id="KW-0547">Nucleotide-binding</keyword>
<dbReference type="SUPFAM" id="SSF55681">
    <property type="entry name" value="Class II aaRS and biotin synthetases"/>
    <property type="match status" value="1"/>
</dbReference>
<dbReference type="Gene3D" id="3.30.930.10">
    <property type="entry name" value="Bira Bifunctional Protein, Domain 2"/>
    <property type="match status" value="1"/>
</dbReference>
<dbReference type="NCBIfam" id="TIGR00471">
    <property type="entry name" value="pheT_arch"/>
    <property type="match status" value="1"/>
</dbReference>
<dbReference type="PROSITE" id="PS51483">
    <property type="entry name" value="B5"/>
    <property type="match status" value="1"/>
</dbReference>
<comment type="similarity">
    <text evidence="3">Belongs to the phenylalanyl-tRNA synthetase beta subunit family. Type 2 subfamily.</text>
</comment>
<comment type="caution">
    <text evidence="14">The sequence shown here is derived from an EMBL/GenBank/DDBJ whole genome shotgun (WGS) entry which is preliminary data.</text>
</comment>
<dbReference type="InterPro" id="IPR004531">
    <property type="entry name" value="Phe-tRNA-synth_IIc_bsu_arc_euk"/>
</dbReference>
<dbReference type="Gene3D" id="3.50.40.10">
    <property type="entry name" value="Phenylalanyl-trna Synthetase, Chain B, domain 3"/>
    <property type="match status" value="1"/>
</dbReference>
<dbReference type="GO" id="GO:0003723">
    <property type="term" value="F:RNA binding"/>
    <property type="evidence" value="ECO:0007669"/>
    <property type="project" value="InterPro"/>
</dbReference>
<dbReference type="InterPro" id="IPR009061">
    <property type="entry name" value="DNA-bd_dom_put_sf"/>
</dbReference>
<dbReference type="Pfam" id="PF03484">
    <property type="entry name" value="B5"/>
    <property type="match status" value="1"/>
</dbReference>
<dbReference type="InterPro" id="IPR020825">
    <property type="entry name" value="Phe-tRNA_synthase-like_B3/B4"/>
</dbReference>
<dbReference type="SMART" id="SM00873">
    <property type="entry name" value="B3_4"/>
    <property type="match status" value="1"/>
</dbReference>
<dbReference type="AlphaFoldDB" id="A0A7J2U560"/>
<comment type="subcellular location">
    <subcellularLocation>
        <location evidence="2">Cytoplasm</location>
    </subcellularLocation>
</comment>
<dbReference type="InterPro" id="IPR041616">
    <property type="entry name" value="PheRS_beta_core"/>
</dbReference>
<dbReference type="GO" id="GO:0004826">
    <property type="term" value="F:phenylalanine-tRNA ligase activity"/>
    <property type="evidence" value="ECO:0007669"/>
    <property type="project" value="UniProtKB-EC"/>
</dbReference>
<evidence type="ECO:0000256" key="7">
    <source>
        <dbReference type="ARBA" id="ARBA00022723"/>
    </source>
</evidence>